<evidence type="ECO:0000313" key="3">
    <source>
        <dbReference type="Proteomes" id="UP001589854"/>
    </source>
</evidence>
<keyword evidence="3" id="KW-1185">Reference proteome</keyword>
<dbReference type="Proteomes" id="UP001589854">
    <property type="component" value="Unassembled WGS sequence"/>
</dbReference>
<accession>A0ABV6GKZ6</accession>
<dbReference type="InterPro" id="IPR016772">
    <property type="entry name" value="UCP020408"/>
</dbReference>
<evidence type="ECO:0000256" key="1">
    <source>
        <dbReference type="ARBA" id="ARBA00007189"/>
    </source>
</evidence>
<name>A0ABV6GKZ6_9BACI</name>
<reference evidence="2 3" key="1">
    <citation type="submission" date="2024-09" db="EMBL/GenBank/DDBJ databases">
        <authorList>
            <person name="Sun Q."/>
            <person name="Mori K."/>
        </authorList>
    </citation>
    <scope>NUCLEOTIDE SEQUENCE [LARGE SCALE GENOMIC DNA]</scope>
    <source>
        <strain evidence="2 3">CCM 7228</strain>
    </source>
</reference>
<gene>
    <name evidence="2" type="ORF">ACFFIX_19585</name>
</gene>
<dbReference type="Pfam" id="PF10087">
    <property type="entry name" value="DUF2325"/>
    <property type="match status" value="1"/>
</dbReference>
<dbReference type="EMBL" id="JBHLVO010000022">
    <property type="protein sequence ID" value="MFC0273597.1"/>
    <property type="molecule type" value="Genomic_DNA"/>
</dbReference>
<evidence type="ECO:0000313" key="2">
    <source>
        <dbReference type="EMBL" id="MFC0273597.1"/>
    </source>
</evidence>
<organism evidence="2 3">
    <name type="scientific">Metabacillus herbersteinensis</name>
    <dbReference type="NCBI Taxonomy" id="283816"/>
    <lineage>
        <taxon>Bacteria</taxon>
        <taxon>Bacillati</taxon>
        <taxon>Bacillota</taxon>
        <taxon>Bacilli</taxon>
        <taxon>Bacillales</taxon>
        <taxon>Bacillaceae</taxon>
        <taxon>Metabacillus</taxon>
    </lineage>
</organism>
<protein>
    <submittedName>
        <fullName evidence="2">DUF2325 domain-containing protein</fullName>
    </submittedName>
</protein>
<comment type="similarity">
    <text evidence="1">Belongs to the UPF0751 family.</text>
</comment>
<sequence length="104" mass="11181">MKNTVAIFGGSQEATYKKIGEKHGLSIIFHIGKTRNGGNKKEFRNLIKKADCVVVMLGACGHVSMDIVKEVSKKLGKEIIFHEGFGASGALKECAERLSCVTAA</sequence>
<dbReference type="RefSeq" id="WP_378937060.1">
    <property type="nucleotide sequence ID" value="NZ_JBHLVO010000022.1"/>
</dbReference>
<comment type="caution">
    <text evidence="2">The sequence shown here is derived from an EMBL/GenBank/DDBJ whole genome shotgun (WGS) entry which is preliminary data.</text>
</comment>
<proteinExistence type="inferred from homology"/>